<accession>A0ABW5LQ06</accession>
<dbReference type="GO" id="GO:0016874">
    <property type="term" value="F:ligase activity"/>
    <property type="evidence" value="ECO:0007669"/>
    <property type="project" value="UniProtKB-KW"/>
</dbReference>
<keyword evidence="2 5" id="KW-0812">Transmembrane</keyword>
<comment type="caution">
    <text evidence="7">The sequence shown here is derived from an EMBL/GenBank/DDBJ whole genome shotgun (WGS) entry which is preliminary data.</text>
</comment>
<proteinExistence type="predicted"/>
<keyword evidence="8" id="KW-1185">Reference proteome</keyword>
<evidence type="ECO:0000256" key="2">
    <source>
        <dbReference type="ARBA" id="ARBA00022692"/>
    </source>
</evidence>
<feature type="transmembrane region" description="Helical" evidence="5">
    <location>
        <begin position="59"/>
        <end position="76"/>
    </location>
</feature>
<dbReference type="InterPro" id="IPR007016">
    <property type="entry name" value="O-antigen_ligase-rel_domated"/>
</dbReference>
<name>A0ABW5LQ06_9FLAO</name>
<gene>
    <name evidence="7" type="ORF">ACFSRZ_04650</name>
</gene>
<evidence type="ECO:0000256" key="4">
    <source>
        <dbReference type="ARBA" id="ARBA00023136"/>
    </source>
</evidence>
<evidence type="ECO:0000313" key="7">
    <source>
        <dbReference type="EMBL" id="MFD2566649.1"/>
    </source>
</evidence>
<reference evidence="8" key="1">
    <citation type="journal article" date="2019" name="Int. J. Syst. Evol. Microbiol.">
        <title>The Global Catalogue of Microorganisms (GCM) 10K type strain sequencing project: providing services to taxonomists for standard genome sequencing and annotation.</title>
        <authorList>
            <consortium name="The Broad Institute Genomics Platform"/>
            <consortium name="The Broad Institute Genome Sequencing Center for Infectious Disease"/>
            <person name="Wu L."/>
            <person name="Ma J."/>
        </authorList>
    </citation>
    <scope>NUCLEOTIDE SEQUENCE [LARGE SCALE GENOMIC DNA]</scope>
    <source>
        <strain evidence="8">KCTC 52127</strain>
    </source>
</reference>
<evidence type="ECO:0000256" key="3">
    <source>
        <dbReference type="ARBA" id="ARBA00022989"/>
    </source>
</evidence>
<evidence type="ECO:0000313" key="8">
    <source>
        <dbReference type="Proteomes" id="UP001597508"/>
    </source>
</evidence>
<dbReference type="Proteomes" id="UP001597508">
    <property type="component" value="Unassembled WGS sequence"/>
</dbReference>
<feature type="transmembrane region" description="Helical" evidence="5">
    <location>
        <begin position="117"/>
        <end position="139"/>
    </location>
</feature>
<keyword evidence="3 5" id="KW-1133">Transmembrane helix</keyword>
<feature type="transmembrane region" description="Helical" evidence="5">
    <location>
        <begin position="307"/>
        <end position="327"/>
    </location>
</feature>
<comment type="subcellular location">
    <subcellularLocation>
        <location evidence="1">Membrane</location>
        <topology evidence="1">Multi-pass membrane protein</topology>
    </subcellularLocation>
</comment>
<feature type="transmembrane region" description="Helical" evidence="5">
    <location>
        <begin position="348"/>
        <end position="367"/>
    </location>
</feature>
<keyword evidence="4 5" id="KW-0472">Membrane</keyword>
<organism evidence="7 8">
    <name type="scientific">Pseudotenacibaculum haliotis</name>
    <dbReference type="NCBI Taxonomy" id="1862138"/>
    <lineage>
        <taxon>Bacteria</taxon>
        <taxon>Pseudomonadati</taxon>
        <taxon>Bacteroidota</taxon>
        <taxon>Flavobacteriia</taxon>
        <taxon>Flavobacteriales</taxon>
        <taxon>Flavobacteriaceae</taxon>
        <taxon>Pseudotenacibaculum</taxon>
    </lineage>
</organism>
<dbReference type="RefSeq" id="WP_379665354.1">
    <property type="nucleotide sequence ID" value="NZ_JBHULH010000001.1"/>
</dbReference>
<sequence length="395" mass="45268">MEIVVVMSFALSFSLLIEKRIHIPKPIFHILVLLGVLIGIGFIVSLFSSHELYDVIRDIIHFSKPFLLIFSGFLLLRKINDTSFFIKVVVYVSLLFAVKHLFVLATSTYVRGTIEELRLLAGGGNFIEVIGLLFLYVFYKNPILNITRSTKMIFMAIIAISIFFYFSRTSLLAILILFLSVYGYTILSRKAFEYSIFGVVVLGLLYGYLYTQDLDPDKKGIENFFYKIKNAPAEVFTTPKGYDPNNHKEIFDHWRGYEAMMALRKMEEDQWSYVFGKGFGSLIDLGFKAPIGGEDGLRYIPHFHNGYVYIFFKTGAIGIFFYLLIMYSMYKRGYVFADSDTAKIMNRLISGMGLYFIITTFVITGLYNLGEISVFLTGCFYGLSYKIKENTKIHG</sequence>
<feature type="transmembrane region" description="Helical" evidence="5">
    <location>
        <begin position="151"/>
        <end position="179"/>
    </location>
</feature>
<feature type="transmembrane region" description="Helical" evidence="5">
    <location>
        <begin position="88"/>
        <end position="110"/>
    </location>
</feature>
<feature type="transmembrane region" description="Helical" evidence="5">
    <location>
        <begin position="26"/>
        <end position="47"/>
    </location>
</feature>
<dbReference type="Pfam" id="PF04932">
    <property type="entry name" value="Wzy_C"/>
    <property type="match status" value="1"/>
</dbReference>
<feature type="transmembrane region" description="Helical" evidence="5">
    <location>
        <begin position="191"/>
        <end position="209"/>
    </location>
</feature>
<keyword evidence="7" id="KW-0436">Ligase</keyword>
<protein>
    <submittedName>
        <fullName evidence="7">O-antigen ligase family protein</fullName>
    </submittedName>
</protein>
<evidence type="ECO:0000259" key="6">
    <source>
        <dbReference type="Pfam" id="PF04932"/>
    </source>
</evidence>
<evidence type="ECO:0000256" key="5">
    <source>
        <dbReference type="SAM" id="Phobius"/>
    </source>
</evidence>
<evidence type="ECO:0000256" key="1">
    <source>
        <dbReference type="ARBA" id="ARBA00004141"/>
    </source>
</evidence>
<feature type="domain" description="O-antigen ligase-related" evidence="6">
    <location>
        <begin position="154"/>
        <end position="323"/>
    </location>
</feature>
<dbReference type="EMBL" id="JBHULH010000001">
    <property type="protein sequence ID" value="MFD2566649.1"/>
    <property type="molecule type" value="Genomic_DNA"/>
</dbReference>